<evidence type="ECO:0000313" key="3">
    <source>
        <dbReference type="EMBL" id="UNV84759.1"/>
    </source>
</evidence>
<accession>A0AA36UN45</accession>
<dbReference type="InterPro" id="IPR002816">
    <property type="entry name" value="TraB/PrgY/GumN_fam"/>
</dbReference>
<feature type="signal peptide" evidence="1">
    <location>
        <begin position="1"/>
        <end position="21"/>
    </location>
</feature>
<gene>
    <name evidence="2" type="ORF">HMPREF9418_0177</name>
    <name evidence="3" type="ORF">MON40_12265</name>
</gene>
<proteinExistence type="predicted"/>
<dbReference type="RefSeq" id="WP_003776036.1">
    <property type="nucleotide sequence ID" value="NZ_CP094241.1"/>
</dbReference>
<keyword evidence="5" id="KW-1185">Reference proteome</keyword>
<dbReference type="PANTHER" id="PTHR40590">
    <property type="entry name" value="CYTOPLASMIC PROTEIN-RELATED"/>
    <property type="match status" value="1"/>
</dbReference>
<evidence type="ECO:0000313" key="5">
    <source>
        <dbReference type="Proteomes" id="UP000829455"/>
    </source>
</evidence>
<name>A0AA36UN45_9NEIS</name>
<reference evidence="2 4" key="1">
    <citation type="submission" date="2011-05" db="EMBL/GenBank/DDBJ databases">
        <authorList>
            <person name="Muzny D."/>
            <person name="Qin X."/>
            <person name="Deng J."/>
            <person name="Jiang H."/>
            <person name="Liu Y."/>
            <person name="Qu J."/>
            <person name="Song X.-Z."/>
            <person name="Zhang L."/>
            <person name="Thornton R."/>
            <person name="Coyle M."/>
            <person name="Francisco L."/>
            <person name="Jackson L."/>
            <person name="Javaid M."/>
            <person name="Korchina V."/>
            <person name="Kovar C."/>
            <person name="Mata R."/>
            <person name="Mathew T."/>
            <person name="Ngo R."/>
            <person name="Nguyen L."/>
            <person name="Nguyen N."/>
            <person name="Okwuonu G."/>
            <person name="Ongeri F."/>
            <person name="Pham C."/>
            <person name="Simmons D."/>
            <person name="Wilczek-Boney K."/>
            <person name="Hale W."/>
            <person name="Jakkamsetti A."/>
            <person name="Pham P."/>
            <person name="Ruth R."/>
            <person name="San Lucas F."/>
            <person name="Warren J."/>
            <person name="Zhang J."/>
            <person name="Zhao Z."/>
            <person name="Zhou C."/>
            <person name="Zhu D."/>
            <person name="Lee S."/>
            <person name="Bess C."/>
            <person name="Blankenburg K."/>
            <person name="Forbes L."/>
            <person name="Fu Q."/>
            <person name="Gubbala S."/>
            <person name="Hirani K."/>
            <person name="Jayaseelan J.C."/>
            <person name="Lara F."/>
            <person name="Munidasa M."/>
            <person name="Palculict T."/>
            <person name="Patil S."/>
            <person name="Pu L.-L."/>
            <person name="Saada N."/>
            <person name="Tang L."/>
            <person name="Weissenberger G."/>
            <person name="Zhu Y."/>
            <person name="Hemphill L."/>
            <person name="Shang Y."/>
            <person name="Youmans B."/>
            <person name="Ayvaz T."/>
            <person name="Ross M."/>
            <person name="Santibanez J."/>
            <person name="Aqrawi P."/>
            <person name="Gross S."/>
            <person name="Joshi V."/>
            <person name="Fowler G."/>
            <person name="Nazareth L."/>
            <person name="Reid J."/>
            <person name="Worley K."/>
            <person name="Petrosino J."/>
            <person name="Highlander S."/>
            <person name="Gibbs R."/>
        </authorList>
    </citation>
    <scope>NUCLEOTIDE SEQUENCE [LARGE SCALE GENOMIC DNA]</scope>
    <source>
        <strain evidence="2 4">ATCC 33926</strain>
    </source>
</reference>
<reference evidence="3 5" key="2">
    <citation type="submission" date="2022-03" db="EMBL/GenBank/DDBJ databases">
        <title>Genome sequencing of Neisseria macacae.</title>
        <authorList>
            <person name="Baek M.-G."/>
        </authorList>
    </citation>
    <scope>NUCLEOTIDE SEQUENCE [LARGE SCALE GENOMIC DNA]</scope>
    <source>
        <strain evidence="3 5">ATCC 33926</strain>
    </source>
</reference>
<dbReference type="CDD" id="cd14789">
    <property type="entry name" value="Tiki"/>
    <property type="match status" value="1"/>
</dbReference>
<organism evidence="2 4">
    <name type="scientific">Neisseria macacae ATCC 33926</name>
    <dbReference type="NCBI Taxonomy" id="997348"/>
    <lineage>
        <taxon>Bacteria</taxon>
        <taxon>Pseudomonadati</taxon>
        <taxon>Pseudomonadota</taxon>
        <taxon>Betaproteobacteria</taxon>
        <taxon>Neisseriales</taxon>
        <taxon>Neisseriaceae</taxon>
        <taxon>Neisseria</taxon>
    </lineage>
</organism>
<dbReference type="EMBL" id="AFQE01000014">
    <property type="protein sequence ID" value="EGQ78381.1"/>
    <property type="molecule type" value="Genomic_DNA"/>
</dbReference>
<dbReference type="Proteomes" id="UP000829455">
    <property type="component" value="Chromosome"/>
</dbReference>
<evidence type="ECO:0000256" key="1">
    <source>
        <dbReference type="SAM" id="SignalP"/>
    </source>
</evidence>
<protein>
    <submittedName>
        <fullName evidence="2">GumN protein</fullName>
    </submittedName>
    <submittedName>
        <fullName evidence="3">TraB/GumN family protein</fullName>
    </submittedName>
</protein>
<evidence type="ECO:0000313" key="2">
    <source>
        <dbReference type="EMBL" id="EGQ78381.1"/>
    </source>
</evidence>
<evidence type="ECO:0000313" key="4">
    <source>
        <dbReference type="Proteomes" id="UP000004982"/>
    </source>
</evidence>
<dbReference type="Proteomes" id="UP000004982">
    <property type="component" value="Unassembled WGS sequence"/>
</dbReference>
<dbReference type="PANTHER" id="PTHR40590:SF1">
    <property type="entry name" value="CYTOPLASMIC PROTEIN"/>
    <property type="match status" value="1"/>
</dbReference>
<dbReference type="InterPro" id="IPR047111">
    <property type="entry name" value="YbaP-like"/>
</dbReference>
<dbReference type="Pfam" id="PF01963">
    <property type="entry name" value="TraB_PrgY_gumN"/>
    <property type="match status" value="1"/>
</dbReference>
<feature type="chain" id="PRO_5041393691" evidence="1">
    <location>
        <begin position="22"/>
        <end position="334"/>
    </location>
</feature>
<dbReference type="AlphaFoldDB" id="A0AA36UN45"/>
<sequence length="334" mass="38020">MNKLLSLLAVCLAIVPLSACKQEVSEKPAAKQEKAASVVIRPELNWDTPKLTSNVWKISKAGQPDSYLVGTIHIGKPNATLSKDAKNLLASAEQLVTEADMLPQINDEEMAKYQEFMQKIYSQDSLKSKLGDKNFELLQQDFMKSPELAQMAPYIDHMHPWAVLLFALSIYPPEYSNQTGVDILLSKAAQESGKTRLALEDVMDFSQIFASQSEKLMIKMLTLRTNEEYAERETKRLFNAYEKGKFEDLPLVQTEFEKEFAQKYPDTIPALSWVRSDLLIKRNQNWLPKIKEISAKKKTVFAVGIMHLMSEQGLIEKLRKEGYQVTPEPSILMW</sequence>
<keyword evidence="1" id="KW-0732">Signal</keyword>
<dbReference type="EMBL" id="CP094241">
    <property type="protein sequence ID" value="UNV84759.1"/>
    <property type="molecule type" value="Genomic_DNA"/>
</dbReference>